<reference evidence="2 3" key="1">
    <citation type="submission" date="2016-11" db="EMBL/GenBank/DDBJ databases">
        <authorList>
            <person name="Jaros S."/>
            <person name="Januszkiewicz K."/>
            <person name="Wedrychowicz H."/>
        </authorList>
    </citation>
    <scope>NUCLEOTIDE SEQUENCE [LARGE SCALE GENOMIC DNA]</scope>
    <source>
        <strain evidence="2 3">DSM 44523</strain>
    </source>
</reference>
<dbReference type="Proteomes" id="UP000184501">
    <property type="component" value="Unassembled WGS sequence"/>
</dbReference>
<protein>
    <submittedName>
        <fullName evidence="2">Uncharacterized protein</fullName>
    </submittedName>
</protein>
<dbReference type="RefSeq" id="WP_073489128.1">
    <property type="nucleotide sequence ID" value="NZ_FQVN01000013.1"/>
</dbReference>
<dbReference type="AlphaFoldDB" id="A0A1M5MCP9"/>
<proteinExistence type="predicted"/>
<evidence type="ECO:0000313" key="3">
    <source>
        <dbReference type="Proteomes" id="UP000184501"/>
    </source>
</evidence>
<evidence type="ECO:0000313" key="2">
    <source>
        <dbReference type="EMBL" id="SHG75011.1"/>
    </source>
</evidence>
<dbReference type="OrthoDB" id="9954659at2"/>
<keyword evidence="3" id="KW-1185">Reference proteome</keyword>
<dbReference type="STRING" id="2017.SAMN05444320_11372"/>
<feature type="region of interest" description="Disordered" evidence="1">
    <location>
        <begin position="144"/>
        <end position="170"/>
    </location>
</feature>
<name>A0A1M5MCP9_STRHI</name>
<evidence type="ECO:0000256" key="1">
    <source>
        <dbReference type="SAM" id="MobiDB-lite"/>
    </source>
</evidence>
<gene>
    <name evidence="2" type="ORF">SAMN05444320_11372</name>
</gene>
<accession>A0A1M5MCP9</accession>
<organism evidence="2 3">
    <name type="scientific">Streptoalloteichus hindustanus</name>
    <dbReference type="NCBI Taxonomy" id="2017"/>
    <lineage>
        <taxon>Bacteria</taxon>
        <taxon>Bacillati</taxon>
        <taxon>Actinomycetota</taxon>
        <taxon>Actinomycetes</taxon>
        <taxon>Pseudonocardiales</taxon>
        <taxon>Pseudonocardiaceae</taxon>
        <taxon>Streptoalloteichus</taxon>
    </lineage>
</organism>
<dbReference type="EMBL" id="FQVN01000013">
    <property type="protein sequence ID" value="SHG75011.1"/>
    <property type="molecule type" value="Genomic_DNA"/>
</dbReference>
<sequence length="170" mass="18580">MRLSEHRRITIQTYPHGPTGVRIHAKGYLIGTYDRPDNDLLVYRPTVVVPSGHQYALAATPTSLEAVMAVVHAAGDHDYQPHPITIHPGADPRGEPRFAARCPTCDRAGLPRTPVYPTRAEAYARAIHDHYQIVGHPAVLATDPRPLPDNGPATTGTHTPPRLHLMAGHQ</sequence>